<evidence type="ECO:0000256" key="1">
    <source>
        <dbReference type="SAM" id="MobiDB-lite"/>
    </source>
</evidence>
<protein>
    <submittedName>
        <fullName evidence="2">Uncharacterized protein</fullName>
    </submittedName>
</protein>
<sequence>MTARKAAGRDETTTPEGWCGDWLDPDRPSPQSMVCCMQSCVQDSMLLRRFNPLPITALEPVLRTEPGHDMCYPVCGSVFPELYIYTHSHHGSSMTREKEDQAMGEEGGRRRQRA</sequence>
<proteinExistence type="predicted"/>
<dbReference type="AlphaFoldDB" id="E5QZX3"/>
<reference evidence="3" key="1">
    <citation type="journal article" date="2012" name="MBio">
        <title>Comparative genome analysis of Trichophyton rubrum and related dermatophytes reveals candidate genes involved in infection.</title>
        <authorList>
            <person name="Martinez D.A."/>
            <person name="Oliver B.G."/>
            <person name="Graeser Y."/>
            <person name="Goldberg J.M."/>
            <person name="Li W."/>
            <person name="Martinez-Rossi N.M."/>
            <person name="Monod M."/>
            <person name="Shelest E."/>
            <person name="Barton R.C."/>
            <person name="Birch E."/>
            <person name="Brakhage A.A."/>
            <person name="Chen Z."/>
            <person name="Gurr S.J."/>
            <person name="Heiman D."/>
            <person name="Heitman J."/>
            <person name="Kosti I."/>
            <person name="Rossi A."/>
            <person name="Saif S."/>
            <person name="Samalova M."/>
            <person name="Saunders C.W."/>
            <person name="Shea T."/>
            <person name="Summerbell R.C."/>
            <person name="Xu J."/>
            <person name="Young S."/>
            <person name="Zeng Q."/>
            <person name="Birren B.W."/>
            <person name="Cuomo C.A."/>
            <person name="White T.C."/>
        </authorList>
    </citation>
    <scope>NUCLEOTIDE SEQUENCE [LARGE SCALE GENOMIC DNA]</scope>
    <source>
        <strain evidence="3">ATCC MYA-4604 / CBS 118893</strain>
    </source>
</reference>
<dbReference type="EMBL" id="DS989822">
    <property type="protein sequence ID" value="EFQ97436.1"/>
    <property type="molecule type" value="Genomic_DNA"/>
</dbReference>
<gene>
    <name evidence="2" type="ORF">MGYG_08895</name>
</gene>
<dbReference type="HOGENOM" id="CLU_2120525_0_0_1"/>
<dbReference type="RefSeq" id="XP_003176388.1">
    <property type="nucleotide sequence ID" value="XM_003176340.1"/>
</dbReference>
<evidence type="ECO:0000313" key="2">
    <source>
        <dbReference type="EMBL" id="EFQ97436.1"/>
    </source>
</evidence>
<dbReference type="GeneID" id="10031705"/>
<evidence type="ECO:0000313" key="3">
    <source>
        <dbReference type="Proteomes" id="UP000002669"/>
    </source>
</evidence>
<keyword evidence="3" id="KW-1185">Reference proteome</keyword>
<feature type="compositionally biased region" description="Basic and acidic residues" evidence="1">
    <location>
        <begin position="95"/>
        <end position="114"/>
    </location>
</feature>
<feature type="region of interest" description="Disordered" evidence="1">
    <location>
        <begin position="90"/>
        <end position="114"/>
    </location>
</feature>
<dbReference type="Proteomes" id="UP000002669">
    <property type="component" value="Unassembled WGS sequence"/>
</dbReference>
<organism evidence="3">
    <name type="scientific">Arthroderma gypseum (strain ATCC MYA-4604 / CBS 118893)</name>
    <name type="common">Microsporum gypseum</name>
    <dbReference type="NCBI Taxonomy" id="535722"/>
    <lineage>
        <taxon>Eukaryota</taxon>
        <taxon>Fungi</taxon>
        <taxon>Dikarya</taxon>
        <taxon>Ascomycota</taxon>
        <taxon>Pezizomycotina</taxon>
        <taxon>Eurotiomycetes</taxon>
        <taxon>Eurotiomycetidae</taxon>
        <taxon>Onygenales</taxon>
        <taxon>Arthrodermataceae</taxon>
        <taxon>Nannizzia</taxon>
    </lineage>
</organism>
<name>E5QZX3_ARTGP</name>
<feature type="region of interest" description="Disordered" evidence="1">
    <location>
        <begin position="1"/>
        <end position="23"/>
    </location>
</feature>
<dbReference type="VEuPathDB" id="FungiDB:MGYG_08895"/>
<dbReference type="InParanoid" id="E5QZX3"/>
<accession>E5QZX3</accession>